<dbReference type="Proteomes" id="UP000291106">
    <property type="component" value="Chromosome"/>
</dbReference>
<dbReference type="AlphaFoldDB" id="A0A411PJ29"/>
<dbReference type="KEGG" id="smai:EXU30_13445"/>
<protein>
    <submittedName>
        <fullName evidence="2">Uncharacterized protein</fullName>
    </submittedName>
</protein>
<sequence length="70" mass="7447">MKIPLIISLVCIAVFLGLIMGGAHTVYVAYGDTITGQYAVAGLICIMWGALIAAFVSPFVPKLLRSYKEG</sequence>
<feature type="transmembrane region" description="Helical" evidence="1">
    <location>
        <begin position="38"/>
        <end position="60"/>
    </location>
</feature>
<reference evidence="2 3" key="1">
    <citation type="submission" date="2019-02" db="EMBL/GenBank/DDBJ databases">
        <title>Shewanella sp. D4-2 isolated from Dokdo Island.</title>
        <authorList>
            <person name="Baek K."/>
        </authorList>
    </citation>
    <scope>NUCLEOTIDE SEQUENCE [LARGE SCALE GENOMIC DNA]</scope>
    <source>
        <strain evidence="2 3">D4-2</strain>
    </source>
</reference>
<keyword evidence="1" id="KW-1133">Transmembrane helix</keyword>
<proteinExistence type="predicted"/>
<organism evidence="2 3">
    <name type="scientific">Shewanella maritima</name>
    <dbReference type="NCBI Taxonomy" id="2520507"/>
    <lineage>
        <taxon>Bacteria</taxon>
        <taxon>Pseudomonadati</taxon>
        <taxon>Pseudomonadota</taxon>
        <taxon>Gammaproteobacteria</taxon>
        <taxon>Alteromonadales</taxon>
        <taxon>Shewanellaceae</taxon>
        <taxon>Shewanella</taxon>
    </lineage>
</organism>
<evidence type="ECO:0000256" key="1">
    <source>
        <dbReference type="SAM" id="Phobius"/>
    </source>
</evidence>
<keyword evidence="1" id="KW-0472">Membrane</keyword>
<gene>
    <name evidence="2" type="ORF">EXU30_13445</name>
</gene>
<evidence type="ECO:0000313" key="2">
    <source>
        <dbReference type="EMBL" id="QBF83586.1"/>
    </source>
</evidence>
<accession>A0A411PJ29</accession>
<evidence type="ECO:0000313" key="3">
    <source>
        <dbReference type="Proteomes" id="UP000291106"/>
    </source>
</evidence>
<dbReference type="EMBL" id="CP036200">
    <property type="protein sequence ID" value="QBF83586.1"/>
    <property type="molecule type" value="Genomic_DNA"/>
</dbReference>
<keyword evidence="3" id="KW-1185">Reference proteome</keyword>
<name>A0A411PJ29_9GAMM</name>
<dbReference type="RefSeq" id="WP_130600847.1">
    <property type="nucleotide sequence ID" value="NZ_CP036200.1"/>
</dbReference>
<keyword evidence="1" id="KW-0812">Transmembrane</keyword>